<feature type="domain" description="ABC3 transporter permease C-terminal" evidence="7">
    <location>
        <begin position="691"/>
        <end position="802"/>
    </location>
</feature>
<comment type="subcellular location">
    <subcellularLocation>
        <location evidence="1">Cell membrane</location>
        <topology evidence="1">Multi-pass membrane protein</topology>
    </subcellularLocation>
</comment>
<dbReference type="Pfam" id="PF12704">
    <property type="entry name" value="MacB_PCD"/>
    <property type="match status" value="2"/>
</dbReference>
<evidence type="ECO:0000313" key="9">
    <source>
        <dbReference type="EMBL" id="SHH75971.1"/>
    </source>
</evidence>
<feature type="transmembrane region" description="Helical" evidence="6">
    <location>
        <begin position="296"/>
        <end position="322"/>
    </location>
</feature>
<evidence type="ECO:0000256" key="4">
    <source>
        <dbReference type="ARBA" id="ARBA00022989"/>
    </source>
</evidence>
<feature type="domain" description="MacB-like periplasmic core" evidence="8">
    <location>
        <begin position="20"/>
        <end position="244"/>
    </location>
</feature>
<dbReference type="AlphaFoldDB" id="A0A1M5VL55"/>
<proteinExistence type="predicted"/>
<dbReference type="RefSeq" id="WP_073140365.1">
    <property type="nucleotide sequence ID" value="NZ_FQWQ01000004.1"/>
</dbReference>
<evidence type="ECO:0000256" key="3">
    <source>
        <dbReference type="ARBA" id="ARBA00022692"/>
    </source>
</evidence>
<feature type="transmembrane region" description="Helical" evidence="6">
    <location>
        <begin position="740"/>
        <end position="763"/>
    </location>
</feature>
<dbReference type="GO" id="GO:0022857">
    <property type="term" value="F:transmembrane transporter activity"/>
    <property type="evidence" value="ECO:0007669"/>
    <property type="project" value="TreeGrafter"/>
</dbReference>
<dbReference type="PANTHER" id="PTHR30572">
    <property type="entry name" value="MEMBRANE COMPONENT OF TRANSPORTER-RELATED"/>
    <property type="match status" value="1"/>
</dbReference>
<feature type="transmembrane region" description="Helical" evidence="6">
    <location>
        <begin position="390"/>
        <end position="414"/>
    </location>
</feature>
<keyword evidence="2" id="KW-1003">Cell membrane</keyword>
<feature type="domain" description="MacB-like periplasmic core" evidence="8">
    <location>
        <begin position="445"/>
        <end position="651"/>
    </location>
</feature>
<evidence type="ECO:0000256" key="2">
    <source>
        <dbReference type="ARBA" id="ARBA00022475"/>
    </source>
</evidence>
<dbReference type="PANTHER" id="PTHR30572:SF18">
    <property type="entry name" value="ABC-TYPE MACROLIDE FAMILY EXPORT SYSTEM PERMEASE COMPONENT 2"/>
    <property type="match status" value="1"/>
</dbReference>
<feature type="transmembrane region" description="Helical" evidence="6">
    <location>
        <begin position="775"/>
        <end position="796"/>
    </location>
</feature>
<dbReference type="Proteomes" id="UP000184212">
    <property type="component" value="Unassembled WGS sequence"/>
</dbReference>
<evidence type="ECO:0000256" key="6">
    <source>
        <dbReference type="SAM" id="Phobius"/>
    </source>
</evidence>
<reference evidence="9 10" key="1">
    <citation type="submission" date="2016-11" db="EMBL/GenBank/DDBJ databases">
        <authorList>
            <person name="Jaros S."/>
            <person name="Januszkiewicz K."/>
            <person name="Wedrychowicz H."/>
        </authorList>
    </citation>
    <scope>NUCLEOTIDE SEQUENCE [LARGE SCALE GENOMIC DNA]</scope>
    <source>
        <strain evidence="9 10">DSM 24574</strain>
    </source>
</reference>
<organism evidence="9 10">
    <name type="scientific">Chryseolinea serpens</name>
    <dbReference type="NCBI Taxonomy" id="947013"/>
    <lineage>
        <taxon>Bacteria</taxon>
        <taxon>Pseudomonadati</taxon>
        <taxon>Bacteroidota</taxon>
        <taxon>Cytophagia</taxon>
        <taxon>Cytophagales</taxon>
        <taxon>Fulvivirgaceae</taxon>
        <taxon>Chryseolinea</taxon>
    </lineage>
</organism>
<keyword evidence="4 6" id="KW-1133">Transmembrane helix</keyword>
<evidence type="ECO:0000256" key="5">
    <source>
        <dbReference type="ARBA" id="ARBA00023136"/>
    </source>
</evidence>
<evidence type="ECO:0000256" key="1">
    <source>
        <dbReference type="ARBA" id="ARBA00004651"/>
    </source>
</evidence>
<keyword evidence="5 6" id="KW-0472">Membrane</keyword>
<sequence>MLHNYLKVAGRNIVKRKLYSFINAFGLSIGIAFCVLICLYIRDERSFDQFHAHKDHILRLEEKSYNRWEKDPAEPYQRSAYLPAGLLPAVLDEIPEVECGTRLTSGSGIMRYQDKIFTEQLSYIDPGFFKVFSFTLREGNPDKLFQTPDEIVLTPAVARKYFGDESPLGKTISMDNNGEKTLTVTGVIEAPPANSSITFTVLMPITQRPFFERDREKWGNFSFPTFIRLNDQANLTNLSAKLERVVQKHMGDRLEKWRKEGNVSPDIKIFELQFSKLTDMHMNTAVSWDKVSDPQYSLILGGIALLILIIACINYVSLALTTSTARRTEVGVRKVVGAQKKQLVYQFGLESLMLAFVSMFLGLGLVFLFLPAFNEFTGKSIRIGLGDAGLLLGASASITLVVGVLAGSYPALFLSGFRPAQVLKGSFTARLQAGFTRPLVVLQFALSAFLIISSVIMYRQMQYVTTKDLGYSKDQLLVIPTQTSWSEDANKMVERFRTRLQQEPSVVSVAGTSISFNQGWSHYGYKVNGEHKSAYVYAVDPYYLRTLGVEMVMGRNFDARIPSDTSAVVVNEALVRDMQWSDPLNEYLNWKEDSVGVGAKVIGVVKNYHFLSLEKDIEPLFLSMDKQSVGYLGTMLVKVSAANLPATVEKLRSAWKELSPEKPFDYTFLDEDVARQYESYQRWMGIMGLSTAFAILIACLGLFGLSGINAVNRTKEIGIRKVMGATLAHIFVLLNRQYLMLALVAFVGAIPASWYVMTHWWLADFKFRITLGWELFAVSMLIGLAVALVTVSYHAVKAAMTNPAETLKYE</sequence>
<feature type="transmembrane region" description="Helical" evidence="6">
    <location>
        <begin position="343"/>
        <end position="370"/>
    </location>
</feature>
<evidence type="ECO:0000259" key="7">
    <source>
        <dbReference type="Pfam" id="PF02687"/>
    </source>
</evidence>
<dbReference type="OrthoDB" id="5933722at2"/>
<feature type="transmembrane region" description="Helical" evidence="6">
    <location>
        <begin position="683"/>
        <end position="705"/>
    </location>
</feature>
<dbReference type="InterPro" id="IPR025857">
    <property type="entry name" value="MacB_PCD"/>
</dbReference>
<feature type="domain" description="ABC3 transporter permease C-terminal" evidence="7">
    <location>
        <begin position="303"/>
        <end position="408"/>
    </location>
</feature>
<keyword evidence="3 6" id="KW-0812">Transmembrane</keyword>
<protein>
    <submittedName>
        <fullName evidence="9">Putative ABC transport system permease protein</fullName>
    </submittedName>
</protein>
<feature type="transmembrane region" description="Helical" evidence="6">
    <location>
        <begin position="21"/>
        <end position="42"/>
    </location>
</feature>
<dbReference type="STRING" id="947013.SAMN04488109_5192"/>
<accession>A0A1M5VL55</accession>
<evidence type="ECO:0000259" key="8">
    <source>
        <dbReference type="Pfam" id="PF12704"/>
    </source>
</evidence>
<dbReference type="InterPro" id="IPR003838">
    <property type="entry name" value="ABC3_permease_C"/>
</dbReference>
<dbReference type="EMBL" id="FQWQ01000004">
    <property type="protein sequence ID" value="SHH75971.1"/>
    <property type="molecule type" value="Genomic_DNA"/>
</dbReference>
<dbReference type="GO" id="GO:0005886">
    <property type="term" value="C:plasma membrane"/>
    <property type="evidence" value="ECO:0007669"/>
    <property type="project" value="UniProtKB-SubCell"/>
</dbReference>
<dbReference type="Pfam" id="PF02687">
    <property type="entry name" value="FtsX"/>
    <property type="match status" value="2"/>
</dbReference>
<dbReference type="InterPro" id="IPR050250">
    <property type="entry name" value="Macrolide_Exporter_MacB"/>
</dbReference>
<gene>
    <name evidence="9" type="ORF">SAMN04488109_5192</name>
</gene>
<keyword evidence="10" id="KW-1185">Reference proteome</keyword>
<name>A0A1M5VL55_9BACT</name>
<evidence type="ECO:0000313" key="10">
    <source>
        <dbReference type="Proteomes" id="UP000184212"/>
    </source>
</evidence>
<feature type="transmembrane region" description="Helical" evidence="6">
    <location>
        <begin position="435"/>
        <end position="458"/>
    </location>
</feature>